<feature type="domain" description="Methionyl/Valyl/Leucyl/Isoleucyl-tRNA synthetase anticodon-binding" evidence="8">
    <location>
        <begin position="416"/>
        <end position="497"/>
    </location>
</feature>
<comment type="subunit">
    <text evidence="7">Monomer.</text>
</comment>
<dbReference type="PANTHER" id="PTHR43326:SF1">
    <property type="entry name" value="METHIONINE--TRNA LIGASE, MITOCHONDRIAL"/>
    <property type="match status" value="1"/>
</dbReference>
<evidence type="ECO:0000256" key="7">
    <source>
        <dbReference type="HAMAP-Rule" id="MF_01228"/>
    </source>
</evidence>
<dbReference type="EMBL" id="PEXU01000015">
    <property type="protein sequence ID" value="PIS42847.1"/>
    <property type="molecule type" value="Genomic_DNA"/>
</dbReference>
<evidence type="ECO:0000259" key="9">
    <source>
        <dbReference type="Pfam" id="PF09334"/>
    </source>
</evidence>
<evidence type="ECO:0000256" key="4">
    <source>
        <dbReference type="ARBA" id="ARBA00022840"/>
    </source>
</evidence>
<dbReference type="InterPro" id="IPR014758">
    <property type="entry name" value="Met-tRNA_synth"/>
</dbReference>
<dbReference type="PANTHER" id="PTHR43326">
    <property type="entry name" value="METHIONYL-TRNA SYNTHETASE"/>
    <property type="match status" value="1"/>
</dbReference>
<dbReference type="InterPro" id="IPR033911">
    <property type="entry name" value="MetRS_core"/>
</dbReference>
<evidence type="ECO:0000256" key="5">
    <source>
        <dbReference type="ARBA" id="ARBA00022917"/>
    </source>
</evidence>
<dbReference type="SUPFAM" id="SSF47323">
    <property type="entry name" value="Anticodon-binding domain of a subclass of class I aminoacyl-tRNA synthetases"/>
    <property type="match status" value="1"/>
</dbReference>
<feature type="domain" description="Methionyl/Leucyl tRNA synthetase" evidence="9">
    <location>
        <begin position="7"/>
        <end position="149"/>
    </location>
</feature>
<dbReference type="EC" id="6.1.1.10" evidence="7"/>
<keyword evidence="2 7" id="KW-0436">Ligase</keyword>
<keyword evidence="7" id="KW-0963">Cytoplasm</keyword>
<evidence type="ECO:0000313" key="11">
    <source>
        <dbReference type="Proteomes" id="UP000231542"/>
    </source>
</evidence>
<feature type="domain" description="Methionyl/Leucyl tRNA synthetase" evidence="9">
    <location>
        <begin position="153"/>
        <end position="364"/>
    </location>
</feature>
<keyword evidence="4 7" id="KW-0067">ATP-binding</keyword>
<dbReference type="HAMAP" id="MF_01228">
    <property type="entry name" value="Met_tRNA_synth_type2"/>
    <property type="match status" value="1"/>
</dbReference>
<dbReference type="GO" id="GO:0005737">
    <property type="term" value="C:cytoplasm"/>
    <property type="evidence" value="ECO:0007669"/>
    <property type="project" value="UniProtKB-SubCell"/>
</dbReference>
<keyword evidence="5 7" id="KW-0648">Protein biosynthesis</keyword>
<feature type="binding site" evidence="7">
    <location>
        <position position="147"/>
    </location>
    <ligand>
        <name>Zn(2+)</name>
        <dbReference type="ChEBI" id="CHEBI:29105"/>
    </ligand>
</feature>
<dbReference type="InterPro" id="IPR023457">
    <property type="entry name" value="Met-tRNA_synth_2"/>
</dbReference>
<dbReference type="PRINTS" id="PR01041">
    <property type="entry name" value="TRNASYNTHMET"/>
</dbReference>
<feature type="binding site" evidence="7">
    <location>
        <position position="150"/>
    </location>
    <ligand>
        <name>Zn(2+)</name>
        <dbReference type="ChEBI" id="CHEBI:29105"/>
    </ligand>
</feature>
<dbReference type="CDD" id="cd00814">
    <property type="entry name" value="MetRS_core"/>
    <property type="match status" value="1"/>
</dbReference>
<keyword evidence="6 7" id="KW-0030">Aminoacyl-tRNA synthetase</keyword>
<evidence type="ECO:0000256" key="3">
    <source>
        <dbReference type="ARBA" id="ARBA00022741"/>
    </source>
</evidence>
<evidence type="ECO:0000256" key="1">
    <source>
        <dbReference type="ARBA" id="ARBA00003314"/>
    </source>
</evidence>
<sequence length="528" mass="60792">MAKKRFYITTPIYYVNDKPHIGHAYTTIAADVLARWHRLEGDEVFFLTGTDEHGAKVAQSAEELKKTPQQLCDENSKKFKQAFKNLNIDYSYFIRTTDQRHKEAVAKFMQKLWKNGEGDIYEGTYEGLYCTGCENFLTEKELIDGKCPNHLKAPEKIKEKNYFFKLEKYLPQVRELIEKDEIKIRPEDKKKETLGLFKQGLEDFSVSRERVKWGIPLPFDQSQVTYVWVEALQNYISAIGYGDNQKEFEKWWVETGPLHLMAKDILKFHCVYWPALLLAAGEKPPKEIFVHGFFTINGQKMSKSLGNVIDPEELVKKYGADATRYLLLAQFPFGQDGDIKAEKFDEQFNADLANGLGNLVSRVLNLVVKYNESKVPERDDSTFFVDKTGMMTISVKNGIVGGLSGTTAGGVWYMLDKLINRFDFSAAIDIIMQRVIKPCNQVIDNSKPWETWKTDKASWEKLMYTLLEVIRHMGWMIRPFMPNTSDEIFKQLGIPKEGQKILNAETMKWGGLPPGTKIKKGKILFPRM</sequence>
<dbReference type="InterPro" id="IPR014729">
    <property type="entry name" value="Rossmann-like_a/b/a_fold"/>
</dbReference>
<dbReference type="CDD" id="cd07957">
    <property type="entry name" value="Anticodon_Ia_Met"/>
    <property type="match status" value="1"/>
</dbReference>
<evidence type="ECO:0000256" key="6">
    <source>
        <dbReference type="ARBA" id="ARBA00023146"/>
    </source>
</evidence>
<proteinExistence type="inferred from homology"/>
<dbReference type="GO" id="GO:0006431">
    <property type="term" value="P:methionyl-tRNA aminoacylation"/>
    <property type="evidence" value="ECO:0007669"/>
    <property type="project" value="UniProtKB-UniRule"/>
</dbReference>
<evidence type="ECO:0000313" key="10">
    <source>
        <dbReference type="EMBL" id="PIS42847.1"/>
    </source>
</evidence>
<keyword evidence="3 7" id="KW-0547">Nucleotide-binding</keyword>
<keyword evidence="7" id="KW-0479">Metal-binding</keyword>
<comment type="function">
    <text evidence="1 7">Is required not only for elongation of protein synthesis but also for the initiation of all mRNA translation through initiator tRNA(fMet) aminoacylation.</text>
</comment>
<dbReference type="InterPro" id="IPR041872">
    <property type="entry name" value="Anticodon_Met"/>
</dbReference>
<dbReference type="InterPro" id="IPR015413">
    <property type="entry name" value="Methionyl/Leucyl_tRNA_Synth"/>
</dbReference>
<organism evidence="10 11">
    <name type="scientific">Candidatus Kerfeldbacteria bacterium CG08_land_8_20_14_0_20_40_16</name>
    <dbReference type="NCBI Taxonomy" id="2014244"/>
    <lineage>
        <taxon>Bacteria</taxon>
        <taxon>Candidatus Kerfeldiibacteriota</taxon>
    </lineage>
</organism>
<comment type="cofactor">
    <cofactor evidence="7">
        <name>Zn(2+)</name>
        <dbReference type="ChEBI" id="CHEBI:29105"/>
    </cofactor>
    <text evidence="7">Binds 1 zinc ion per subunit.</text>
</comment>
<comment type="similarity">
    <text evidence="7">Belongs to the class-I aminoacyl-tRNA synthetase family. MetG type 2A subfamily.</text>
</comment>
<comment type="caution">
    <text evidence="10">The sequence shown here is derived from an EMBL/GenBank/DDBJ whole genome shotgun (WGS) entry which is preliminary data.</text>
</comment>
<dbReference type="NCBIfam" id="NF008900">
    <property type="entry name" value="PRK12267.1"/>
    <property type="match status" value="1"/>
</dbReference>
<feature type="short sequence motif" description="'HIGH' region" evidence="7">
    <location>
        <begin position="13"/>
        <end position="23"/>
    </location>
</feature>
<dbReference type="Proteomes" id="UP000231542">
    <property type="component" value="Unassembled WGS sequence"/>
</dbReference>
<dbReference type="AlphaFoldDB" id="A0A2H0YWH9"/>
<dbReference type="GO" id="GO:0046872">
    <property type="term" value="F:metal ion binding"/>
    <property type="evidence" value="ECO:0007669"/>
    <property type="project" value="UniProtKB-KW"/>
</dbReference>
<dbReference type="GO" id="GO:0005524">
    <property type="term" value="F:ATP binding"/>
    <property type="evidence" value="ECO:0007669"/>
    <property type="project" value="UniProtKB-UniRule"/>
</dbReference>
<dbReference type="InterPro" id="IPR009080">
    <property type="entry name" value="tRNAsynth_Ia_anticodon-bd"/>
</dbReference>
<comment type="subcellular location">
    <subcellularLocation>
        <location evidence="7">Cytoplasm</location>
    </subcellularLocation>
</comment>
<dbReference type="Gene3D" id="3.40.50.620">
    <property type="entry name" value="HUPs"/>
    <property type="match status" value="1"/>
</dbReference>
<dbReference type="Pfam" id="PF08264">
    <property type="entry name" value="Anticodon_1"/>
    <property type="match status" value="1"/>
</dbReference>
<feature type="binding site" evidence="7">
    <location>
        <position position="133"/>
    </location>
    <ligand>
        <name>Zn(2+)</name>
        <dbReference type="ChEBI" id="CHEBI:29105"/>
    </ligand>
</feature>
<accession>A0A2H0YWH9</accession>
<dbReference type="Gene3D" id="2.170.220.10">
    <property type="match status" value="1"/>
</dbReference>
<protein>
    <recommendedName>
        <fullName evidence="7">Methionine--tRNA ligase</fullName>
        <ecNumber evidence="7">6.1.1.10</ecNumber>
    </recommendedName>
    <alternativeName>
        <fullName evidence="7">Methionyl-tRNA synthetase</fullName>
        <shortName evidence="7">MetRS</shortName>
    </alternativeName>
</protein>
<dbReference type="GO" id="GO:0004825">
    <property type="term" value="F:methionine-tRNA ligase activity"/>
    <property type="evidence" value="ECO:0007669"/>
    <property type="project" value="UniProtKB-UniRule"/>
</dbReference>
<gene>
    <name evidence="7" type="primary">metG</name>
    <name evidence="10" type="ORF">COT24_01330</name>
</gene>
<keyword evidence="7" id="KW-0862">Zinc</keyword>
<dbReference type="FunFam" id="2.170.220.10:FF:000003">
    <property type="entry name" value="Methionine--tRNA ligase"/>
    <property type="match status" value="1"/>
</dbReference>
<dbReference type="SUPFAM" id="SSF52374">
    <property type="entry name" value="Nucleotidylyl transferase"/>
    <property type="match status" value="1"/>
</dbReference>
<feature type="binding site" evidence="7">
    <location>
        <position position="130"/>
    </location>
    <ligand>
        <name>Zn(2+)</name>
        <dbReference type="ChEBI" id="CHEBI:29105"/>
    </ligand>
</feature>
<evidence type="ECO:0000256" key="2">
    <source>
        <dbReference type="ARBA" id="ARBA00022598"/>
    </source>
</evidence>
<dbReference type="NCBIfam" id="TIGR00398">
    <property type="entry name" value="metG"/>
    <property type="match status" value="1"/>
</dbReference>
<reference evidence="10 11" key="1">
    <citation type="submission" date="2017-09" db="EMBL/GenBank/DDBJ databases">
        <title>Depth-based differentiation of microbial function through sediment-hosted aquifers and enrichment of novel symbionts in the deep terrestrial subsurface.</title>
        <authorList>
            <person name="Probst A.J."/>
            <person name="Ladd B."/>
            <person name="Jarett J.K."/>
            <person name="Geller-Mcgrath D.E."/>
            <person name="Sieber C.M."/>
            <person name="Emerson J.B."/>
            <person name="Anantharaman K."/>
            <person name="Thomas B.C."/>
            <person name="Malmstrom R."/>
            <person name="Stieglmeier M."/>
            <person name="Klingl A."/>
            <person name="Woyke T."/>
            <person name="Ryan C.M."/>
            <person name="Banfield J.F."/>
        </authorList>
    </citation>
    <scope>NUCLEOTIDE SEQUENCE [LARGE SCALE GENOMIC DNA]</scope>
    <source>
        <strain evidence="10">CG08_land_8_20_14_0_20_40_16</strain>
    </source>
</reference>
<name>A0A2H0YWH9_9BACT</name>
<dbReference type="InterPro" id="IPR013155">
    <property type="entry name" value="M/V/L/I-tRNA-synth_anticd-bd"/>
</dbReference>
<comment type="caution">
    <text evidence="7">Lacks conserved residue(s) required for the propagation of feature annotation.</text>
</comment>
<dbReference type="Pfam" id="PF09334">
    <property type="entry name" value="tRNA-synt_1g"/>
    <property type="match status" value="2"/>
</dbReference>
<feature type="short sequence motif" description="'KMSKS' region" evidence="7">
    <location>
        <begin position="300"/>
        <end position="304"/>
    </location>
</feature>
<dbReference type="Gene3D" id="1.10.730.10">
    <property type="entry name" value="Isoleucyl-tRNA Synthetase, Domain 1"/>
    <property type="match status" value="1"/>
</dbReference>
<evidence type="ECO:0000259" key="8">
    <source>
        <dbReference type="Pfam" id="PF08264"/>
    </source>
</evidence>
<comment type="catalytic activity">
    <reaction evidence="7">
        <text>tRNA(Met) + L-methionine + ATP = L-methionyl-tRNA(Met) + AMP + diphosphate</text>
        <dbReference type="Rhea" id="RHEA:13481"/>
        <dbReference type="Rhea" id="RHEA-COMP:9667"/>
        <dbReference type="Rhea" id="RHEA-COMP:9698"/>
        <dbReference type="ChEBI" id="CHEBI:30616"/>
        <dbReference type="ChEBI" id="CHEBI:33019"/>
        <dbReference type="ChEBI" id="CHEBI:57844"/>
        <dbReference type="ChEBI" id="CHEBI:78442"/>
        <dbReference type="ChEBI" id="CHEBI:78530"/>
        <dbReference type="ChEBI" id="CHEBI:456215"/>
        <dbReference type="EC" id="6.1.1.10"/>
    </reaction>
</comment>